<sequence length="293" mass="33344">MAKPLEKISKEYPNRGPLSQFRFEKSISFNCLRCGEAKTSKLITIYSNDWEKKLCNGCYGNLLSIYDIKGGQLRLDEKAEQLLGLLEKYVDSNKVREKVKKLNIANNKSSFLTPSSLRFYATSECVAETLTKDPNLDWSPAIIGLCKAFELELVELFINPLKEHCKAVKFSDQDLRDKDFGKIAAYCSGKPMKSPELGVVNHFIQTAVNSNDRFENSSFLQEGLKVFINKFPNHGWLINKNGLNAGIDNLTKNYRNKAAHTDELSKHEYESCKDLVFGENGIMWNLILSLKMY</sequence>
<reference evidence="1 2" key="1">
    <citation type="submission" date="2020-12" db="EMBL/GenBank/DDBJ databases">
        <title>Bacterial novel species Adhaeribacter sp. BT258 isolated from soil.</title>
        <authorList>
            <person name="Jung H.-Y."/>
        </authorList>
    </citation>
    <scope>NUCLEOTIDE SEQUENCE [LARGE SCALE GENOMIC DNA]</scope>
    <source>
        <strain evidence="1 2">BT258</strain>
    </source>
</reference>
<protein>
    <recommendedName>
        <fullName evidence="3">RiboL-PSP-HEPN domain-containing protein</fullName>
    </recommendedName>
</protein>
<comment type="caution">
    <text evidence="1">The sequence shown here is derived from an EMBL/GenBank/DDBJ whole genome shotgun (WGS) entry which is preliminary data.</text>
</comment>
<dbReference type="RefSeq" id="WP_200505280.1">
    <property type="nucleotide sequence ID" value="NZ_JAEHFX010000002.1"/>
</dbReference>
<evidence type="ECO:0008006" key="3">
    <source>
        <dbReference type="Google" id="ProtNLM"/>
    </source>
</evidence>
<dbReference type="EMBL" id="JAEHFX010000002">
    <property type="protein sequence ID" value="MBK0402535.1"/>
    <property type="molecule type" value="Genomic_DNA"/>
</dbReference>
<keyword evidence="2" id="KW-1185">Reference proteome</keyword>
<organism evidence="1 2">
    <name type="scientific">Adhaeribacter terrigena</name>
    <dbReference type="NCBI Taxonomy" id="2793070"/>
    <lineage>
        <taxon>Bacteria</taxon>
        <taxon>Pseudomonadati</taxon>
        <taxon>Bacteroidota</taxon>
        <taxon>Cytophagia</taxon>
        <taxon>Cytophagales</taxon>
        <taxon>Hymenobacteraceae</taxon>
        <taxon>Adhaeribacter</taxon>
    </lineage>
</organism>
<accession>A0ABS1BZE4</accession>
<evidence type="ECO:0000313" key="2">
    <source>
        <dbReference type="Proteomes" id="UP000644147"/>
    </source>
</evidence>
<evidence type="ECO:0000313" key="1">
    <source>
        <dbReference type="EMBL" id="MBK0402535.1"/>
    </source>
</evidence>
<name>A0ABS1BZE4_9BACT</name>
<proteinExistence type="predicted"/>
<gene>
    <name evidence="1" type="ORF">I5M27_06030</name>
</gene>
<dbReference type="Proteomes" id="UP000644147">
    <property type="component" value="Unassembled WGS sequence"/>
</dbReference>